<evidence type="ECO:0000256" key="1">
    <source>
        <dbReference type="ARBA" id="ARBA00022801"/>
    </source>
</evidence>
<dbReference type="EMBL" id="JRYR02000002">
    <property type="protein sequence ID" value="OHX64148.1"/>
    <property type="molecule type" value="Genomic_DNA"/>
</dbReference>
<proteinExistence type="predicted"/>
<dbReference type="OrthoDB" id="9811889at2"/>
<dbReference type="Proteomes" id="UP000179797">
    <property type="component" value="Unassembled WGS sequence"/>
</dbReference>
<dbReference type="Pfam" id="PF07228">
    <property type="entry name" value="SpoIIE"/>
    <property type="match status" value="1"/>
</dbReference>
<keyword evidence="1" id="KW-0378">Hydrolase</keyword>
<dbReference type="Pfam" id="PF07695">
    <property type="entry name" value="7TMR-DISM_7TM"/>
    <property type="match status" value="1"/>
</dbReference>
<dbReference type="PANTHER" id="PTHR43156">
    <property type="entry name" value="STAGE II SPORULATION PROTEIN E-RELATED"/>
    <property type="match status" value="1"/>
</dbReference>
<feature type="transmembrane region" description="Helical" evidence="2">
    <location>
        <begin position="294"/>
        <end position="312"/>
    </location>
</feature>
<feature type="transmembrane region" description="Helical" evidence="2">
    <location>
        <begin position="204"/>
        <end position="225"/>
    </location>
</feature>
<feature type="chain" id="PRO_5010215066" description="PPM-type phosphatase domain-containing protein" evidence="3">
    <location>
        <begin position="19"/>
        <end position="698"/>
    </location>
</feature>
<dbReference type="SMART" id="SM00331">
    <property type="entry name" value="PP2C_SIG"/>
    <property type="match status" value="1"/>
</dbReference>
<dbReference type="InterPro" id="IPR036457">
    <property type="entry name" value="PPM-type-like_dom_sf"/>
</dbReference>
<feature type="domain" description="PPM-type phosphatase" evidence="4">
    <location>
        <begin position="456"/>
        <end position="682"/>
    </location>
</feature>
<reference evidence="5 6" key="1">
    <citation type="journal article" date="2012" name="Int. J. Syst. Evol. Microbiol.">
        <title>Flammeovirga pacifica sp. nov., isolated from deep-sea sediment.</title>
        <authorList>
            <person name="Xu H."/>
            <person name="Fu Y."/>
            <person name="Yang N."/>
            <person name="Ding Z."/>
            <person name="Lai Q."/>
            <person name="Zeng R."/>
        </authorList>
    </citation>
    <scope>NUCLEOTIDE SEQUENCE [LARGE SCALE GENOMIC DNA]</scope>
    <source>
        <strain evidence="6">DSM 24597 / LMG 26175 / WPAGA1</strain>
    </source>
</reference>
<protein>
    <recommendedName>
        <fullName evidence="4">PPM-type phosphatase domain-containing protein</fullName>
    </recommendedName>
</protein>
<keyword evidence="6" id="KW-1185">Reference proteome</keyword>
<dbReference type="GO" id="GO:0016791">
    <property type="term" value="F:phosphatase activity"/>
    <property type="evidence" value="ECO:0007669"/>
    <property type="project" value="TreeGrafter"/>
</dbReference>
<dbReference type="Gene3D" id="2.60.40.2380">
    <property type="match status" value="1"/>
</dbReference>
<dbReference type="InterPro" id="IPR011623">
    <property type="entry name" value="7TMR_DISM_rcpt_extracell_dom1"/>
</dbReference>
<evidence type="ECO:0000256" key="3">
    <source>
        <dbReference type="SAM" id="SignalP"/>
    </source>
</evidence>
<feature type="transmembrane region" description="Helical" evidence="2">
    <location>
        <begin position="270"/>
        <end position="288"/>
    </location>
</feature>
<feature type="transmembrane region" description="Helical" evidence="2">
    <location>
        <begin position="175"/>
        <end position="192"/>
    </location>
</feature>
<evidence type="ECO:0000256" key="2">
    <source>
        <dbReference type="SAM" id="Phobius"/>
    </source>
</evidence>
<keyword evidence="3" id="KW-0732">Signal</keyword>
<dbReference type="AlphaFoldDB" id="A0A1S1YT13"/>
<dbReference type="PANTHER" id="PTHR43156:SF9">
    <property type="entry name" value="HAMP DOMAIN-CONTAINING PROTEIN"/>
    <property type="match status" value="1"/>
</dbReference>
<dbReference type="InterPro" id="IPR052016">
    <property type="entry name" value="Bact_Sigma-Reg"/>
</dbReference>
<dbReference type="RefSeq" id="WP_044226356.1">
    <property type="nucleotide sequence ID" value="NZ_JRYR02000002.1"/>
</dbReference>
<evidence type="ECO:0000259" key="4">
    <source>
        <dbReference type="SMART" id="SM00331"/>
    </source>
</evidence>
<feature type="transmembrane region" description="Helical" evidence="2">
    <location>
        <begin position="237"/>
        <end position="258"/>
    </location>
</feature>
<keyword evidence="2" id="KW-0812">Transmembrane</keyword>
<accession>A0A1S1YT13</accession>
<dbReference type="SUPFAM" id="SSF81606">
    <property type="entry name" value="PP2C-like"/>
    <property type="match status" value="1"/>
</dbReference>
<feature type="signal peptide" evidence="3">
    <location>
        <begin position="1"/>
        <end position="18"/>
    </location>
</feature>
<keyword evidence="2" id="KW-0472">Membrane</keyword>
<gene>
    <name evidence="5" type="ORF">NH26_21320</name>
</gene>
<feature type="transmembrane region" description="Helical" evidence="2">
    <location>
        <begin position="324"/>
        <end position="341"/>
    </location>
</feature>
<name>A0A1S1YT13_FLAPC</name>
<dbReference type="Gene3D" id="3.60.40.10">
    <property type="entry name" value="PPM-type phosphatase domain"/>
    <property type="match status" value="1"/>
</dbReference>
<sequence>MKYTLRFFLLFFIFTSQAFTQTIRNEDISIKINKIFIGDNDSLNLSNIESHLEDFSITPSEEVEIPQTYWMELIVENRSDETNFLINFDNWQYVEVLDNRNNTINITGTLVPVKERVFPFYNSIYVPIQLKKGTVQLFCKVQSSYTSLQPPKSLTPLIVLEKDVQEKRNKTNISIAIYIGCIFIMFFYNLFLYFSLKVEYLPEYLGYIFMAFYATCKNFGIYEYYLDNSFFTSITTYVDLVGSFIYAYFIISFTLKFLNVKSFSPIFYKILNLYKILVFLTVPLGIYFSVYAMLISHLLGLSLFVIIIFTAINAIRHKIISSKLFLIGFSFFIVGLSYFLLTEIFNLSNDSFFAKNSLQIGHTLEFLIFSIAIGHRFYLIKKENLLKQEIIIDQLKTNQDLNNKINNGLELLVANRTLELRLEKESLNYANQQLRESINYAKRLQNAILTPEKELLQNFKSHTIYYKPKDIVSGDFYWVNQNNKYTFWAICDCTGHGVPGAIMSMIGYSTLNDIILKRNMLQPHEILNELSKEIDTTLNHSVEGEGIHDGMDIAICRFDHETNILHYSGAFISTWVLRDSKIIELKADRHPIGKSYFRKEKYNSTSLKLLDGDKIFAFTDGFTDQFGGTNEKKFGKKRLRELITFFANETLHKQTEIITSEIERWKGKTEQTDDMLFMGVEFNYKTNLKQVYKYVDHV</sequence>
<keyword evidence="2" id="KW-1133">Transmembrane helix</keyword>
<dbReference type="STRING" id="915059.NH26_21320"/>
<feature type="transmembrane region" description="Helical" evidence="2">
    <location>
        <begin position="361"/>
        <end position="379"/>
    </location>
</feature>
<evidence type="ECO:0000313" key="6">
    <source>
        <dbReference type="Proteomes" id="UP000179797"/>
    </source>
</evidence>
<organism evidence="5 6">
    <name type="scientific">Flammeovirga pacifica</name>
    <dbReference type="NCBI Taxonomy" id="915059"/>
    <lineage>
        <taxon>Bacteria</taxon>
        <taxon>Pseudomonadati</taxon>
        <taxon>Bacteroidota</taxon>
        <taxon>Cytophagia</taxon>
        <taxon>Cytophagales</taxon>
        <taxon>Flammeovirgaceae</taxon>
        <taxon>Flammeovirga</taxon>
    </lineage>
</organism>
<evidence type="ECO:0000313" key="5">
    <source>
        <dbReference type="EMBL" id="OHX64148.1"/>
    </source>
</evidence>
<comment type="caution">
    <text evidence="5">The sequence shown here is derived from an EMBL/GenBank/DDBJ whole genome shotgun (WGS) entry which is preliminary data.</text>
</comment>
<dbReference type="InterPro" id="IPR001932">
    <property type="entry name" value="PPM-type_phosphatase-like_dom"/>
</dbReference>